<name>A0A1W6WJP6_BACTU</name>
<dbReference type="EMBL" id="CP021061">
    <property type="protein sequence ID" value="ARP56499.1"/>
    <property type="molecule type" value="Genomic_DNA"/>
</dbReference>
<dbReference type="AlphaFoldDB" id="A0A1W6WJP6"/>
<protein>
    <submittedName>
        <fullName evidence="1">S-layer protein</fullName>
    </submittedName>
</protein>
<accession>A0A1W6WJP6</accession>
<keyword evidence="2" id="KW-1185">Reference proteome</keyword>
<dbReference type="Proteomes" id="UP000194143">
    <property type="component" value="Chromosome"/>
</dbReference>
<organism evidence="1 2">
    <name type="scientific">Bacillus thuringiensis</name>
    <dbReference type="NCBI Taxonomy" id="1428"/>
    <lineage>
        <taxon>Bacteria</taxon>
        <taxon>Bacillati</taxon>
        <taxon>Bacillota</taxon>
        <taxon>Bacilli</taxon>
        <taxon>Bacillales</taxon>
        <taxon>Bacillaceae</taxon>
        <taxon>Bacillus</taxon>
        <taxon>Bacillus cereus group</taxon>
    </lineage>
</organism>
<reference evidence="1 2" key="1">
    <citation type="submission" date="2017-04" db="EMBL/GenBank/DDBJ databases">
        <title>Complete Genome Sequence of Bacillus thuringiensis type Strain ATCC 10792.</title>
        <authorList>
            <person name="Oh D.-H."/>
            <person name="Park B.-J."/>
            <person name="Shuai W."/>
            <person name="Chelliah R."/>
        </authorList>
    </citation>
    <scope>NUCLEOTIDE SEQUENCE [LARGE SCALE GENOMIC DNA]</scope>
    <source>
        <strain evidence="1 2">ATCC 10792</strain>
    </source>
</reference>
<gene>
    <name evidence="1" type="ORF">CAB88_05120</name>
</gene>
<sequence length="108" mass="12490">MKVVASFFCALIKLWCHIFKASYDQQGGDIHRTEGINAYGECNILFVKLLMNSENDKNGNFNQNGVMNRESMATVLVNAYKLEWNENSKLPKEFADLKNHWAQRMPIF</sequence>
<proteinExistence type="predicted"/>
<evidence type="ECO:0000313" key="2">
    <source>
        <dbReference type="Proteomes" id="UP000194143"/>
    </source>
</evidence>
<evidence type="ECO:0000313" key="1">
    <source>
        <dbReference type="EMBL" id="ARP56499.1"/>
    </source>
</evidence>